<dbReference type="Proteomes" id="UP000682416">
    <property type="component" value="Chromosome"/>
</dbReference>
<reference evidence="1" key="1">
    <citation type="submission" date="2021-05" db="EMBL/GenBank/DDBJ databases">
        <authorList>
            <person name="Kaiqin L."/>
            <person name="Jian G."/>
        </authorList>
    </citation>
    <scope>NUCLEOTIDE SEQUENCE</scope>
    <source>
        <strain evidence="1">HDS5</strain>
    </source>
</reference>
<protein>
    <submittedName>
        <fullName evidence="1">Uncharacterized protein</fullName>
    </submittedName>
</protein>
<evidence type="ECO:0000313" key="1">
    <source>
        <dbReference type="EMBL" id="QVJ00721.1"/>
    </source>
</evidence>
<accession>A0A975L8W3</accession>
<name>A0A975L8W3_9ACTN</name>
<keyword evidence="2" id="KW-1185">Reference proteome</keyword>
<gene>
    <name evidence="1" type="ORF">KGD82_19530</name>
</gene>
<dbReference type="AlphaFoldDB" id="A0A975L8W3"/>
<dbReference type="KEGG" id="nec:KGD82_19530"/>
<dbReference type="EMBL" id="CP074402">
    <property type="protein sequence ID" value="QVJ00721.1"/>
    <property type="molecule type" value="Genomic_DNA"/>
</dbReference>
<sequence>MKWLLKRLLAGVAAVLVVLVGAGALLAYQYSGSPEEWAASQGADAAWVGSWEDTGALEALLDTGAVSTLYVYAGEVDADGAVERVPDTGALLSWLEAHHPDVEALAWLRHVESGSSLIRDRFDAPAREALAPAVAEVGADGFDGVHLEIRPVTVNDPSLPTLMEMVREELDEDALLSVRAHHVELAPGGRVPSFVAGGEEKYWSKGYLDRVTEHADEVVLPGVGADMPTAGLYGGFMVRQVTEAVTALRTREDVTVRFGVPAYESEQWGPLTENETALTALAAVRLGMSRAEEVPEGMTLGVSLYLVDEADEGDLTAYRNAWLSPVGEP</sequence>
<organism evidence="1 2">
    <name type="scientific">Nocardiopsis eucommiae</name>
    <dbReference type="NCBI Taxonomy" id="2831970"/>
    <lineage>
        <taxon>Bacteria</taxon>
        <taxon>Bacillati</taxon>
        <taxon>Actinomycetota</taxon>
        <taxon>Actinomycetes</taxon>
        <taxon>Streptosporangiales</taxon>
        <taxon>Nocardiopsidaceae</taxon>
        <taxon>Nocardiopsis</taxon>
    </lineage>
</organism>
<evidence type="ECO:0000313" key="2">
    <source>
        <dbReference type="Proteomes" id="UP000682416"/>
    </source>
</evidence>
<proteinExistence type="predicted"/>